<evidence type="ECO:0000313" key="1">
    <source>
        <dbReference type="EMBL" id="GAA5504502.1"/>
    </source>
</evidence>
<reference evidence="1 2" key="1">
    <citation type="submission" date="2024-02" db="EMBL/GenBank/DDBJ databases">
        <title>Deinococcus xinjiangensis NBRC 107630.</title>
        <authorList>
            <person name="Ichikawa N."/>
            <person name="Katano-Makiyama Y."/>
            <person name="Hidaka K."/>
        </authorList>
    </citation>
    <scope>NUCLEOTIDE SEQUENCE [LARGE SCALE GENOMIC DNA]</scope>
    <source>
        <strain evidence="1 2">NBRC 107630</strain>
    </source>
</reference>
<dbReference type="Proteomes" id="UP001458946">
    <property type="component" value="Unassembled WGS sequence"/>
</dbReference>
<evidence type="ECO:0000313" key="2">
    <source>
        <dbReference type="Proteomes" id="UP001458946"/>
    </source>
</evidence>
<dbReference type="EMBL" id="BAABRN010000141">
    <property type="protein sequence ID" value="GAA5504502.1"/>
    <property type="molecule type" value="Genomic_DNA"/>
</dbReference>
<protein>
    <submittedName>
        <fullName evidence="1">Uncharacterized protein</fullName>
    </submittedName>
</protein>
<proteinExistence type="predicted"/>
<comment type="caution">
    <text evidence="1">The sequence shown here is derived from an EMBL/GenBank/DDBJ whole genome shotgun (WGS) entry which is preliminary data.</text>
</comment>
<organism evidence="1 2">
    <name type="scientific">Deinococcus xinjiangensis</name>
    <dbReference type="NCBI Taxonomy" id="457454"/>
    <lineage>
        <taxon>Bacteria</taxon>
        <taxon>Thermotogati</taxon>
        <taxon>Deinococcota</taxon>
        <taxon>Deinococci</taxon>
        <taxon>Deinococcales</taxon>
        <taxon>Deinococcaceae</taxon>
        <taxon>Deinococcus</taxon>
    </lineage>
</organism>
<keyword evidence="2" id="KW-1185">Reference proteome</keyword>
<sequence>MHNYFSVIETTPTQVTLKADNTLGISLLTNNQPVIVTFTALESSGITFVSHSYKGDVRKDSPIDKRVQNVYNELAKRFNLIP</sequence>
<gene>
    <name evidence="1" type="ORF">Dxin01_04277</name>
</gene>
<name>A0ABP9VLE7_9DEIO</name>
<accession>A0ABP9VLE7</accession>